<gene>
    <name evidence="3" type="ORF">PHYPSEUDO_005091</name>
</gene>
<feature type="region of interest" description="Disordered" evidence="1">
    <location>
        <begin position="33"/>
        <end position="165"/>
    </location>
</feature>
<organism evidence="3 4">
    <name type="scientific">Phytophthora pseudosyringae</name>
    <dbReference type="NCBI Taxonomy" id="221518"/>
    <lineage>
        <taxon>Eukaryota</taxon>
        <taxon>Sar</taxon>
        <taxon>Stramenopiles</taxon>
        <taxon>Oomycota</taxon>
        <taxon>Peronosporomycetes</taxon>
        <taxon>Peronosporales</taxon>
        <taxon>Peronosporaceae</taxon>
        <taxon>Phytophthora</taxon>
    </lineage>
</organism>
<evidence type="ECO:0000313" key="3">
    <source>
        <dbReference type="EMBL" id="KAG7382249.1"/>
    </source>
</evidence>
<keyword evidence="4" id="KW-1185">Reference proteome</keyword>
<reference evidence="3" key="1">
    <citation type="submission" date="2021-02" db="EMBL/GenBank/DDBJ databases">
        <authorList>
            <person name="Palmer J.M."/>
        </authorList>
    </citation>
    <scope>NUCLEOTIDE SEQUENCE</scope>
    <source>
        <strain evidence="3">SCRP734</strain>
    </source>
</reference>
<dbReference type="OrthoDB" id="10652479at2759"/>
<protein>
    <submittedName>
        <fullName evidence="3">Uncharacterized protein</fullName>
    </submittedName>
</protein>
<keyword evidence="2" id="KW-1133">Transmembrane helix</keyword>
<evidence type="ECO:0000256" key="2">
    <source>
        <dbReference type="SAM" id="Phobius"/>
    </source>
</evidence>
<feature type="compositionally biased region" description="Low complexity" evidence="1">
    <location>
        <begin position="35"/>
        <end position="115"/>
    </location>
</feature>
<dbReference type="EMBL" id="JAGDFM010000214">
    <property type="protein sequence ID" value="KAG7382249.1"/>
    <property type="molecule type" value="Genomic_DNA"/>
</dbReference>
<proteinExistence type="predicted"/>
<accession>A0A8T1VPZ5</accession>
<sequence length="260" mass="26470">MSLCVVQSEAAPLKQSRKLQGLIGSLVDTVLGGDTTEATTPSPTTTSAPTTKAPSTRTPTPTTRTPAPTTRTPAPTTKTRTPQPTTATPTPTPTPTAASTPEPTPEPSLETAAPETPLPTIGTNTTSFGSFAASVDSDSATNSSSGSVAGSLGDWSSADSQTGGGLAASQDAEVYADTPVNTWMVVAIALAAVSMVLLCFGAALLSAAIRSTRWQQTPSTLVSILPRQVRTRAAANVENLEKAIPRPSLRLPKAACGKTT</sequence>
<keyword evidence="2" id="KW-0472">Membrane</keyword>
<keyword evidence="2" id="KW-0812">Transmembrane</keyword>
<dbReference type="AlphaFoldDB" id="A0A8T1VPZ5"/>
<name>A0A8T1VPZ5_9STRA</name>
<evidence type="ECO:0000256" key="1">
    <source>
        <dbReference type="SAM" id="MobiDB-lite"/>
    </source>
</evidence>
<evidence type="ECO:0000313" key="4">
    <source>
        <dbReference type="Proteomes" id="UP000694044"/>
    </source>
</evidence>
<feature type="compositionally biased region" description="Low complexity" evidence="1">
    <location>
        <begin position="132"/>
        <end position="151"/>
    </location>
</feature>
<comment type="caution">
    <text evidence="3">The sequence shown here is derived from an EMBL/GenBank/DDBJ whole genome shotgun (WGS) entry which is preliminary data.</text>
</comment>
<dbReference type="Proteomes" id="UP000694044">
    <property type="component" value="Unassembled WGS sequence"/>
</dbReference>
<feature type="transmembrane region" description="Helical" evidence="2">
    <location>
        <begin position="183"/>
        <end position="205"/>
    </location>
</feature>